<organism evidence="2">
    <name type="scientific">uncultured Chloroflexota bacterium</name>
    <dbReference type="NCBI Taxonomy" id="166587"/>
    <lineage>
        <taxon>Bacteria</taxon>
        <taxon>Bacillati</taxon>
        <taxon>Chloroflexota</taxon>
        <taxon>environmental samples</taxon>
    </lineage>
</organism>
<reference evidence="2" key="1">
    <citation type="submission" date="2020-02" db="EMBL/GenBank/DDBJ databases">
        <authorList>
            <person name="Meier V. D."/>
        </authorList>
    </citation>
    <scope>NUCLEOTIDE SEQUENCE</scope>
    <source>
        <strain evidence="2">AVDCRST_MAG77</strain>
    </source>
</reference>
<name>A0A6J4HPP0_9CHLR</name>
<sequence length="174" mass="17879">MADRHRSFGREFEGGRGAGGSSGGGFRGNSGGGGGFRGGSGGGGGGFRGGDRGPRPPFEGGDRGPRPPFDGGDRGPRDFSGPRDSGGPPQYREGRPPAPPAEANDFEDVDADLAIAILDTATRLTEIVGKEGLPETHAERRQAVLETFEVLYFSILESVTGGGDDEDAEDGGEE</sequence>
<proteinExistence type="predicted"/>
<feature type="region of interest" description="Disordered" evidence="1">
    <location>
        <begin position="1"/>
        <end position="108"/>
    </location>
</feature>
<accession>A0A6J4HPP0</accession>
<feature type="compositionally biased region" description="Basic and acidic residues" evidence="1">
    <location>
        <begin position="1"/>
        <end position="14"/>
    </location>
</feature>
<evidence type="ECO:0000313" key="2">
    <source>
        <dbReference type="EMBL" id="CAA9227581.1"/>
    </source>
</evidence>
<feature type="compositionally biased region" description="Gly residues" evidence="1">
    <location>
        <begin position="15"/>
        <end position="48"/>
    </location>
</feature>
<protein>
    <submittedName>
        <fullName evidence="2">Uncharacterized protein</fullName>
    </submittedName>
</protein>
<dbReference type="EMBL" id="CADCTC010000054">
    <property type="protein sequence ID" value="CAA9227581.1"/>
    <property type="molecule type" value="Genomic_DNA"/>
</dbReference>
<dbReference type="AlphaFoldDB" id="A0A6J4HPP0"/>
<gene>
    <name evidence="2" type="ORF">AVDCRST_MAG77-818</name>
</gene>
<feature type="compositionally biased region" description="Basic and acidic residues" evidence="1">
    <location>
        <begin position="49"/>
        <end position="81"/>
    </location>
</feature>
<evidence type="ECO:0000256" key="1">
    <source>
        <dbReference type="SAM" id="MobiDB-lite"/>
    </source>
</evidence>